<evidence type="ECO:0000256" key="3">
    <source>
        <dbReference type="ARBA" id="ARBA00022989"/>
    </source>
</evidence>
<evidence type="ECO:0000256" key="4">
    <source>
        <dbReference type="ARBA" id="ARBA00023136"/>
    </source>
</evidence>
<feature type="transmembrane region" description="Helical" evidence="5">
    <location>
        <begin position="412"/>
        <end position="430"/>
    </location>
</feature>
<feature type="transmembrane region" description="Helical" evidence="5">
    <location>
        <begin position="89"/>
        <end position="109"/>
    </location>
</feature>
<dbReference type="InterPro" id="IPR020846">
    <property type="entry name" value="MFS_dom"/>
</dbReference>
<sequence>MTDNRHAIPARDARLILAAVCLASITLPLSFSGGAIATPAIGRAFAVQGADPAALSWITNAFMLSFGSLLMAAGALADVLGRRRVFSTGLMLYVLASLALCMAPSLLVINLLRGVQGVAAAATLAAGSAALAQVFDGAARVRAFSLLGTSFGLGLSLGPVLSGLLVQRFGWQAVFLCLAAFGLLALLFGPPRMRESRDPDAVGVDWSGTLSFSGALGALTFGLIGAPDRGWSHPLTLSLLIASVLLLAIFIAVELRTRRPMLDLTLFANARFVGVQLLPVGTCYCFVVLLIVLPLRFIGIDGMDEWHAGLLMLALSTPMLLVPSLAARLSRRVSPGRLSAAGLLVAAAGLCWLAQCGPGVSRWELLAALLVIGAGTGLPWGLMDGLSVSVVPKERAGMASGIFSTSRVAGEGVALAVVSAMLVALVQWALPTGTGTLAAQYLGHGDLAQALSAAPQLSAESLRDAYAHAFALLSYCLAGITVACAILTVMLLREEQPHGHPVIAGKAVE</sequence>
<dbReference type="EMBL" id="JBIUZV010000001">
    <property type="protein sequence ID" value="MFJ3044555.1"/>
    <property type="molecule type" value="Genomic_DNA"/>
</dbReference>
<gene>
    <name evidence="7" type="ORF">ACIPEN_01875</name>
</gene>
<feature type="transmembrane region" description="Helical" evidence="5">
    <location>
        <begin position="306"/>
        <end position="326"/>
    </location>
</feature>
<comment type="subcellular location">
    <subcellularLocation>
        <location evidence="1">Membrane</location>
        <topology evidence="1">Multi-pass membrane protein</topology>
    </subcellularLocation>
</comment>
<feature type="transmembrane region" description="Helical" evidence="5">
    <location>
        <begin position="277"/>
        <end position="300"/>
    </location>
</feature>
<feature type="domain" description="Major facilitator superfamily (MFS) profile" evidence="6">
    <location>
        <begin position="16"/>
        <end position="496"/>
    </location>
</feature>
<evidence type="ECO:0000259" key="6">
    <source>
        <dbReference type="PROSITE" id="PS50850"/>
    </source>
</evidence>
<dbReference type="PANTHER" id="PTHR42718:SF49">
    <property type="entry name" value="EXPORT PROTEIN"/>
    <property type="match status" value="1"/>
</dbReference>
<dbReference type="PROSITE" id="PS50850">
    <property type="entry name" value="MFS"/>
    <property type="match status" value="1"/>
</dbReference>
<evidence type="ECO:0000256" key="1">
    <source>
        <dbReference type="ARBA" id="ARBA00004141"/>
    </source>
</evidence>
<feature type="transmembrane region" description="Helical" evidence="5">
    <location>
        <begin position="367"/>
        <end position="391"/>
    </location>
</feature>
<feature type="transmembrane region" description="Helical" evidence="5">
    <location>
        <begin position="338"/>
        <end position="355"/>
    </location>
</feature>
<feature type="transmembrane region" description="Helical" evidence="5">
    <location>
        <begin position="144"/>
        <end position="165"/>
    </location>
</feature>
<feature type="transmembrane region" description="Helical" evidence="5">
    <location>
        <begin position="171"/>
        <end position="189"/>
    </location>
</feature>
<name>A0ABW8ET27_9BURK</name>
<protein>
    <submittedName>
        <fullName evidence="7">MFS transporter</fullName>
    </submittedName>
</protein>
<feature type="transmembrane region" description="Helical" evidence="5">
    <location>
        <begin position="115"/>
        <end position="132"/>
    </location>
</feature>
<dbReference type="Pfam" id="PF07690">
    <property type="entry name" value="MFS_1"/>
    <property type="match status" value="1"/>
</dbReference>
<dbReference type="CDD" id="cd17321">
    <property type="entry name" value="MFS_MMR_MDR_like"/>
    <property type="match status" value="1"/>
</dbReference>
<evidence type="ECO:0000313" key="8">
    <source>
        <dbReference type="Proteomes" id="UP001617427"/>
    </source>
</evidence>
<dbReference type="InterPro" id="IPR005829">
    <property type="entry name" value="Sugar_transporter_CS"/>
</dbReference>
<evidence type="ECO:0000256" key="2">
    <source>
        <dbReference type="ARBA" id="ARBA00022692"/>
    </source>
</evidence>
<dbReference type="RefSeq" id="WP_402698108.1">
    <property type="nucleotide sequence ID" value="NZ_JBIUZV010000001.1"/>
</dbReference>
<comment type="caution">
    <text evidence="7">The sequence shown here is derived from an EMBL/GenBank/DDBJ whole genome shotgun (WGS) entry which is preliminary data.</text>
</comment>
<dbReference type="SUPFAM" id="SSF103473">
    <property type="entry name" value="MFS general substrate transporter"/>
    <property type="match status" value="2"/>
</dbReference>
<dbReference type="PANTHER" id="PTHR42718">
    <property type="entry name" value="MAJOR FACILITATOR SUPERFAMILY MULTIDRUG TRANSPORTER MFSC"/>
    <property type="match status" value="1"/>
</dbReference>
<dbReference type="InterPro" id="IPR036259">
    <property type="entry name" value="MFS_trans_sf"/>
</dbReference>
<feature type="transmembrane region" description="Helical" evidence="5">
    <location>
        <begin position="201"/>
        <end position="224"/>
    </location>
</feature>
<keyword evidence="8" id="KW-1185">Reference proteome</keyword>
<organism evidence="7 8">
    <name type="scientific">Herbaspirillum chlorophenolicum</name>
    <dbReference type="NCBI Taxonomy" id="211589"/>
    <lineage>
        <taxon>Bacteria</taxon>
        <taxon>Pseudomonadati</taxon>
        <taxon>Pseudomonadota</taxon>
        <taxon>Betaproteobacteria</taxon>
        <taxon>Burkholderiales</taxon>
        <taxon>Oxalobacteraceae</taxon>
        <taxon>Herbaspirillum</taxon>
    </lineage>
</organism>
<feature type="transmembrane region" description="Helical" evidence="5">
    <location>
        <begin position="465"/>
        <end position="492"/>
    </location>
</feature>
<feature type="transmembrane region" description="Helical" evidence="5">
    <location>
        <begin position="236"/>
        <end position="256"/>
    </location>
</feature>
<feature type="transmembrane region" description="Helical" evidence="5">
    <location>
        <begin position="54"/>
        <end position="77"/>
    </location>
</feature>
<proteinExistence type="predicted"/>
<evidence type="ECO:0000313" key="7">
    <source>
        <dbReference type="EMBL" id="MFJ3044555.1"/>
    </source>
</evidence>
<evidence type="ECO:0000256" key="5">
    <source>
        <dbReference type="SAM" id="Phobius"/>
    </source>
</evidence>
<reference evidence="7 8" key="1">
    <citation type="submission" date="2024-10" db="EMBL/GenBank/DDBJ databases">
        <title>The Natural Products Discovery Center: Release of the First 8490 Sequenced Strains for Exploring Actinobacteria Biosynthetic Diversity.</title>
        <authorList>
            <person name="Kalkreuter E."/>
            <person name="Kautsar S.A."/>
            <person name="Yang D."/>
            <person name="Bader C.D."/>
            <person name="Teijaro C.N."/>
            <person name="Fluegel L."/>
            <person name="Davis C.M."/>
            <person name="Simpson J.R."/>
            <person name="Lauterbach L."/>
            <person name="Steele A.D."/>
            <person name="Gui C."/>
            <person name="Meng S."/>
            <person name="Li G."/>
            <person name="Viehrig K."/>
            <person name="Ye F."/>
            <person name="Su P."/>
            <person name="Kiefer A.F."/>
            <person name="Nichols A."/>
            <person name="Cepeda A.J."/>
            <person name="Yan W."/>
            <person name="Fan B."/>
            <person name="Jiang Y."/>
            <person name="Adhikari A."/>
            <person name="Zheng C.-J."/>
            <person name="Schuster L."/>
            <person name="Cowan T.M."/>
            <person name="Smanski M.J."/>
            <person name="Chevrette M.G."/>
            <person name="De Carvalho L.P.S."/>
            <person name="Shen B."/>
        </authorList>
    </citation>
    <scope>NUCLEOTIDE SEQUENCE [LARGE SCALE GENOMIC DNA]</scope>
    <source>
        <strain evidence="7 8">NPDC087045</strain>
    </source>
</reference>
<dbReference type="PROSITE" id="PS00216">
    <property type="entry name" value="SUGAR_TRANSPORT_1"/>
    <property type="match status" value="1"/>
</dbReference>
<keyword evidence="3 5" id="KW-1133">Transmembrane helix</keyword>
<accession>A0ABW8ET27</accession>
<dbReference type="Gene3D" id="1.20.1250.20">
    <property type="entry name" value="MFS general substrate transporter like domains"/>
    <property type="match status" value="1"/>
</dbReference>
<dbReference type="Proteomes" id="UP001617427">
    <property type="component" value="Unassembled WGS sequence"/>
</dbReference>
<dbReference type="Gene3D" id="1.20.1720.10">
    <property type="entry name" value="Multidrug resistance protein D"/>
    <property type="match status" value="1"/>
</dbReference>
<keyword evidence="4 5" id="KW-0472">Membrane</keyword>
<keyword evidence="2 5" id="KW-0812">Transmembrane</keyword>
<dbReference type="InterPro" id="IPR011701">
    <property type="entry name" value="MFS"/>
</dbReference>